<accession>K1VDJ7</accession>
<sequence length="515" mass="55493">MPMHGQILNASRRRVRLLFTTNSSPFNKPLNQRMREDTPAQAVTAAVNDDLISRPAHAKLLARLVSDCNARLDASVAIAVAAAMAKCHEEVDNRLSHALATAEERHETHTATLVKQLANTQSIVNAQTAQIETLSALLKVAHPRLEGASLPADATALVDAAEARFSMALNAAESRFNEALTAVKVDTAQQLQAVRNFSSVSLQELQDSIQQTAQSAATTTFLSDVTPQARVATAVDGMKQVRQGPEACSRNNEESERDQQEVSDRLLANELACNKAIKEYQQLSKRVQALGTNAGRNNVSIMKAQQTLGERLRLLEETVSASNSERVGAVNGLRTEIQELRCAMEELASSPPTDQYAPSRTASTDSPIALVLDKVLELVGKHEAFFEFYGDRLIAVTLALAGGKISRLSPTGIKGVQATLRQVKHLSPLKIGDVAQHYIDRLERKRNAAARGKGEFVTTARNAGSDAKQTVAEQANEADEDGAENILLVEQDRGAADQVAEEGGSIGKSGCEVLQ</sequence>
<dbReference type="Proteomes" id="UP000006757">
    <property type="component" value="Unassembled WGS sequence"/>
</dbReference>
<organism evidence="1 2">
    <name type="scientific">Trichosporon asahii var. asahii (strain CBS 8904)</name>
    <name type="common">Yeast</name>
    <dbReference type="NCBI Taxonomy" id="1220162"/>
    <lineage>
        <taxon>Eukaryota</taxon>
        <taxon>Fungi</taxon>
        <taxon>Dikarya</taxon>
        <taxon>Basidiomycota</taxon>
        <taxon>Agaricomycotina</taxon>
        <taxon>Tremellomycetes</taxon>
        <taxon>Trichosporonales</taxon>
        <taxon>Trichosporonaceae</taxon>
        <taxon>Trichosporon</taxon>
    </lineage>
</organism>
<evidence type="ECO:0000313" key="2">
    <source>
        <dbReference type="Proteomes" id="UP000006757"/>
    </source>
</evidence>
<name>K1VDJ7_TRIAC</name>
<dbReference type="HOGENOM" id="CLU_566427_0_0_1"/>
<protein>
    <submittedName>
        <fullName evidence="1">Uncharacterized protein</fullName>
    </submittedName>
</protein>
<dbReference type="EMBL" id="AMBO01000378">
    <property type="protein sequence ID" value="EKC98935.1"/>
    <property type="molecule type" value="Genomic_DNA"/>
</dbReference>
<comment type="caution">
    <text evidence="1">The sequence shown here is derived from an EMBL/GenBank/DDBJ whole genome shotgun (WGS) entry which is preliminary data.</text>
</comment>
<gene>
    <name evidence="1" type="ORF">A1Q2_06689</name>
</gene>
<dbReference type="InParanoid" id="K1VDJ7"/>
<reference evidence="1 2" key="1">
    <citation type="journal article" date="2012" name="Eukaryot. Cell">
        <title>Genome sequence of the Trichosporon asahii environmental strain CBS 8904.</title>
        <authorList>
            <person name="Yang R.Y."/>
            <person name="Li H.T."/>
            <person name="Zhu H."/>
            <person name="Zhou G.P."/>
            <person name="Wang M."/>
            <person name="Wang L."/>
        </authorList>
    </citation>
    <scope>NUCLEOTIDE SEQUENCE [LARGE SCALE GENOMIC DNA]</scope>
    <source>
        <strain evidence="1 2">CBS 8904</strain>
    </source>
</reference>
<proteinExistence type="predicted"/>
<evidence type="ECO:0000313" key="1">
    <source>
        <dbReference type="EMBL" id="EKC98935.1"/>
    </source>
</evidence>
<keyword evidence="2" id="KW-1185">Reference proteome</keyword>
<dbReference type="AlphaFoldDB" id="K1VDJ7"/>